<evidence type="ECO:0000313" key="3">
    <source>
        <dbReference type="Proteomes" id="UP000617355"/>
    </source>
</evidence>
<name>A0ABQ1QT62_9RHOB</name>
<keyword evidence="3" id="KW-1185">Reference proteome</keyword>
<organism evidence="2 3">
    <name type="scientific">Sinisalibacter lacisalsi</name>
    <dbReference type="NCBI Taxonomy" id="1526570"/>
    <lineage>
        <taxon>Bacteria</taxon>
        <taxon>Pseudomonadati</taxon>
        <taxon>Pseudomonadota</taxon>
        <taxon>Alphaproteobacteria</taxon>
        <taxon>Rhodobacterales</taxon>
        <taxon>Roseobacteraceae</taxon>
        <taxon>Sinisalibacter</taxon>
    </lineage>
</organism>
<evidence type="ECO:0000256" key="1">
    <source>
        <dbReference type="SAM" id="MobiDB-lite"/>
    </source>
</evidence>
<comment type="caution">
    <text evidence="2">The sequence shown here is derived from an EMBL/GenBank/DDBJ whole genome shotgun (WGS) entry which is preliminary data.</text>
</comment>
<reference evidence="3" key="1">
    <citation type="journal article" date="2019" name="Int. J. Syst. Evol. Microbiol.">
        <title>The Global Catalogue of Microorganisms (GCM) 10K type strain sequencing project: providing services to taxonomists for standard genome sequencing and annotation.</title>
        <authorList>
            <consortium name="The Broad Institute Genomics Platform"/>
            <consortium name="The Broad Institute Genome Sequencing Center for Infectious Disease"/>
            <person name="Wu L."/>
            <person name="Ma J."/>
        </authorList>
    </citation>
    <scope>NUCLEOTIDE SEQUENCE [LARGE SCALE GENOMIC DNA]</scope>
    <source>
        <strain evidence="3">CGMCC 1.12922</strain>
    </source>
</reference>
<sequence length="73" mass="7693">MISVVPFDKSDKEFRPPSFCVNGGYGFQRDERVRPGGGGVPATKSSPAGPLAAIWSVGDHDLHSAPSGPHFRG</sequence>
<dbReference type="EMBL" id="BMGI01000005">
    <property type="protein sequence ID" value="GGD44672.1"/>
    <property type="molecule type" value="Genomic_DNA"/>
</dbReference>
<gene>
    <name evidence="2" type="ORF">GCM10011358_30540</name>
</gene>
<accession>A0ABQ1QT62</accession>
<dbReference type="Proteomes" id="UP000617355">
    <property type="component" value="Unassembled WGS sequence"/>
</dbReference>
<protein>
    <submittedName>
        <fullName evidence="2">Uncharacterized protein</fullName>
    </submittedName>
</protein>
<evidence type="ECO:0000313" key="2">
    <source>
        <dbReference type="EMBL" id="GGD44672.1"/>
    </source>
</evidence>
<feature type="region of interest" description="Disordered" evidence="1">
    <location>
        <begin position="30"/>
        <end position="51"/>
    </location>
</feature>
<proteinExistence type="predicted"/>